<comment type="caution">
    <text evidence="1">The sequence shown here is derived from an EMBL/GenBank/DDBJ whole genome shotgun (WGS) entry which is preliminary data.</text>
</comment>
<dbReference type="Gene3D" id="3.90.1150.30">
    <property type="match status" value="1"/>
</dbReference>
<dbReference type="Pfam" id="PF04237">
    <property type="entry name" value="YjbR"/>
    <property type="match status" value="1"/>
</dbReference>
<dbReference type="EMBL" id="SZUA01000002">
    <property type="protein sequence ID" value="TKR30664.1"/>
    <property type="molecule type" value="Genomic_DNA"/>
</dbReference>
<name>A0A4U5JM95_9GAMM</name>
<dbReference type="AlphaFoldDB" id="A0A4U5JM95"/>
<reference evidence="1 2" key="1">
    <citation type="submission" date="2019-04" db="EMBL/GenBank/DDBJ databases">
        <title>Reference strain of H23.</title>
        <authorList>
            <person name="Luo X."/>
        </authorList>
    </citation>
    <scope>NUCLEOTIDE SEQUENCE [LARGE SCALE GENOMIC DNA]</scope>
    <source>
        <strain evidence="1 2">H23</strain>
    </source>
</reference>
<dbReference type="Proteomes" id="UP000308707">
    <property type="component" value="Unassembled WGS sequence"/>
</dbReference>
<sequence>MNTAQLKKFCASLPGAESRLLQEPMNVLVYSVGGKTFAYFKTSEPERWRFSFRASPERFIELTDVPGIKPARWMGRWRWVTVVDVRTVPTAYLRELVEWSHRKALDALSAKRRNALLAARPD</sequence>
<evidence type="ECO:0000313" key="1">
    <source>
        <dbReference type="EMBL" id="TKR30664.1"/>
    </source>
</evidence>
<dbReference type="InterPro" id="IPR007351">
    <property type="entry name" value="YjbR"/>
</dbReference>
<accession>A0A4U5JM95</accession>
<gene>
    <name evidence="1" type="ORF">FCE95_11180</name>
</gene>
<dbReference type="RefSeq" id="WP_137267094.1">
    <property type="nucleotide sequence ID" value="NZ_SZUA01000002.1"/>
</dbReference>
<dbReference type="OrthoDB" id="9804614at2"/>
<organism evidence="1 2">
    <name type="scientific">Luteimonas gilva</name>
    <dbReference type="NCBI Taxonomy" id="2572684"/>
    <lineage>
        <taxon>Bacteria</taxon>
        <taxon>Pseudomonadati</taxon>
        <taxon>Pseudomonadota</taxon>
        <taxon>Gammaproteobacteria</taxon>
        <taxon>Lysobacterales</taxon>
        <taxon>Lysobacteraceae</taxon>
        <taxon>Luteimonas</taxon>
    </lineage>
</organism>
<dbReference type="PANTHER" id="PTHR35145:SF1">
    <property type="entry name" value="CYTOPLASMIC PROTEIN"/>
    <property type="match status" value="1"/>
</dbReference>
<evidence type="ECO:0008006" key="3">
    <source>
        <dbReference type="Google" id="ProtNLM"/>
    </source>
</evidence>
<dbReference type="PANTHER" id="PTHR35145">
    <property type="entry name" value="CYTOPLASMIC PROTEIN-RELATED"/>
    <property type="match status" value="1"/>
</dbReference>
<dbReference type="InterPro" id="IPR058532">
    <property type="entry name" value="YjbR/MT2646/Rv2570-like"/>
</dbReference>
<proteinExistence type="predicted"/>
<protein>
    <recommendedName>
        <fullName evidence="3">MmcQ/YjbR family DNA-binding protein</fullName>
    </recommendedName>
</protein>
<evidence type="ECO:0000313" key="2">
    <source>
        <dbReference type="Proteomes" id="UP000308707"/>
    </source>
</evidence>
<keyword evidence="2" id="KW-1185">Reference proteome</keyword>
<dbReference type="InterPro" id="IPR038056">
    <property type="entry name" value="YjbR-like_sf"/>
</dbReference>
<dbReference type="SUPFAM" id="SSF142906">
    <property type="entry name" value="YjbR-like"/>
    <property type="match status" value="1"/>
</dbReference>